<dbReference type="Proteomes" id="UP000230002">
    <property type="component" value="Unassembled WGS sequence"/>
</dbReference>
<dbReference type="PRINTS" id="PR00080">
    <property type="entry name" value="SDRFAMILY"/>
</dbReference>
<accession>A0A2G8RZG1</accession>
<dbReference type="OrthoDB" id="1669814at2759"/>
<organism evidence="3 4">
    <name type="scientific">Ganoderma sinense ZZ0214-1</name>
    <dbReference type="NCBI Taxonomy" id="1077348"/>
    <lineage>
        <taxon>Eukaryota</taxon>
        <taxon>Fungi</taxon>
        <taxon>Dikarya</taxon>
        <taxon>Basidiomycota</taxon>
        <taxon>Agaricomycotina</taxon>
        <taxon>Agaricomycetes</taxon>
        <taxon>Polyporales</taxon>
        <taxon>Polyporaceae</taxon>
        <taxon>Ganoderma</taxon>
    </lineage>
</organism>
<dbReference type="InterPro" id="IPR002347">
    <property type="entry name" value="SDR_fam"/>
</dbReference>
<dbReference type="GO" id="GO:0016616">
    <property type="term" value="F:oxidoreductase activity, acting on the CH-OH group of donors, NAD or NADP as acceptor"/>
    <property type="evidence" value="ECO:0007669"/>
    <property type="project" value="UniProtKB-ARBA"/>
</dbReference>
<gene>
    <name evidence="3" type="ORF">GSI_11054</name>
</gene>
<dbReference type="SUPFAM" id="SSF51735">
    <property type="entry name" value="NAD(P)-binding Rossmann-fold domains"/>
    <property type="match status" value="1"/>
</dbReference>
<dbReference type="STRING" id="1077348.A0A2G8RZG1"/>
<dbReference type="EMBL" id="AYKW01000035">
    <property type="protein sequence ID" value="PIL26874.1"/>
    <property type="molecule type" value="Genomic_DNA"/>
</dbReference>
<dbReference type="GO" id="GO:0050664">
    <property type="term" value="F:oxidoreductase activity, acting on NAD(P)H, oxygen as acceptor"/>
    <property type="evidence" value="ECO:0007669"/>
    <property type="project" value="TreeGrafter"/>
</dbReference>
<dbReference type="FunFam" id="3.40.50.720:FF:000084">
    <property type="entry name" value="Short-chain dehydrogenase reductase"/>
    <property type="match status" value="1"/>
</dbReference>
<protein>
    <submittedName>
        <fullName evidence="3">Uncharacterized protein</fullName>
    </submittedName>
</protein>
<proteinExistence type="inferred from homology"/>
<evidence type="ECO:0000313" key="4">
    <source>
        <dbReference type="Proteomes" id="UP000230002"/>
    </source>
</evidence>
<keyword evidence="2" id="KW-0560">Oxidoreductase</keyword>
<name>A0A2G8RZG1_9APHY</name>
<dbReference type="PRINTS" id="PR00081">
    <property type="entry name" value="GDHRDH"/>
</dbReference>
<reference evidence="3 4" key="1">
    <citation type="journal article" date="2015" name="Sci. Rep.">
        <title>Chromosome-level genome map provides insights into diverse defense mechanisms in the medicinal fungus Ganoderma sinense.</title>
        <authorList>
            <person name="Zhu Y."/>
            <person name="Xu J."/>
            <person name="Sun C."/>
            <person name="Zhou S."/>
            <person name="Xu H."/>
            <person name="Nelson D.R."/>
            <person name="Qian J."/>
            <person name="Song J."/>
            <person name="Luo H."/>
            <person name="Xiang L."/>
            <person name="Li Y."/>
            <person name="Xu Z."/>
            <person name="Ji A."/>
            <person name="Wang L."/>
            <person name="Lu S."/>
            <person name="Hayward A."/>
            <person name="Sun W."/>
            <person name="Li X."/>
            <person name="Schwartz D.C."/>
            <person name="Wang Y."/>
            <person name="Chen S."/>
        </authorList>
    </citation>
    <scope>NUCLEOTIDE SEQUENCE [LARGE SCALE GENOMIC DNA]</scope>
    <source>
        <strain evidence="3 4">ZZ0214-1</strain>
    </source>
</reference>
<dbReference type="InterPro" id="IPR036291">
    <property type="entry name" value="NAD(P)-bd_dom_sf"/>
</dbReference>
<evidence type="ECO:0000256" key="2">
    <source>
        <dbReference type="ARBA" id="ARBA00023002"/>
    </source>
</evidence>
<comment type="caution">
    <text evidence="3">The sequence shown here is derived from an EMBL/GenBank/DDBJ whole genome shotgun (WGS) entry which is preliminary data.</text>
</comment>
<evidence type="ECO:0000313" key="3">
    <source>
        <dbReference type="EMBL" id="PIL26874.1"/>
    </source>
</evidence>
<sequence>MLSRPRVPNISLSVRAIAPAAPVRARLQLLRQSTARANLSTSTPLRTADDRLTSHTKLPPYHPVGVARALQASPTTSPVGPTIFAHEFSLADRVALVSGAHRGIGLEMALAFIEAGARAVYCVDLPKTPDESWVKVREHARALAGAGRSGAGAGGEGRLEYVSADVRDQDGMWKVGKTIGDREGRMDACVAAAGVLPARPEPCLTHSAEQFQAVSVAVLDVNVRGALFTAQAAGQQMARFGRGGSVILMASVMGHGMSKDTAFMSYSASKSAVLQLARSMACELGPQGIRVNSISPSAIRTPMMENVLSPVPGAEKAMAEAHVLGRIGRADELRGVVVWLASDASSFCTGSDFFVSGGYQGV</sequence>
<dbReference type="PANTHER" id="PTHR43008:SF4">
    <property type="entry name" value="CHAIN DEHYDROGENASE, PUTATIVE (AFU_ORTHOLOGUE AFUA_4G08710)-RELATED"/>
    <property type="match status" value="1"/>
</dbReference>
<dbReference type="Pfam" id="PF13561">
    <property type="entry name" value="adh_short_C2"/>
    <property type="match status" value="1"/>
</dbReference>
<dbReference type="AlphaFoldDB" id="A0A2G8RZG1"/>
<dbReference type="Gene3D" id="3.40.50.720">
    <property type="entry name" value="NAD(P)-binding Rossmann-like Domain"/>
    <property type="match status" value="1"/>
</dbReference>
<evidence type="ECO:0000256" key="1">
    <source>
        <dbReference type="ARBA" id="ARBA00006484"/>
    </source>
</evidence>
<comment type="similarity">
    <text evidence="1">Belongs to the short-chain dehydrogenases/reductases (SDR) family.</text>
</comment>
<dbReference type="PANTHER" id="PTHR43008">
    <property type="entry name" value="BENZIL REDUCTASE"/>
    <property type="match status" value="1"/>
</dbReference>
<keyword evidence="4" id="KW-1185">Reference proteome</keyword>